<feature type="compositionally biased region" description="Basic and acidic residues" evidence="7">
    <location>
        <begin position="298"/>
        <end position="318"/>
    </location>
</feature>
<evidence type="ECO:0000256" key="1">
    <source>
        <dbReference type="ARBA" id="ARBA00022527"/>
    </source>
</evidence>
<dbReference type="InterPro" id="IPR017441">
    <property type="entry name" value="Protein_kinase_ATP_BS"/>
</dbReference>
<dbReference type="PANTHER" id="PTHR24055">
    <property type="entry name" value="MITOGEN-ACTIVATED PROTEIN KINASE"/>
    <property type="match status" value="1"/>
</dbReference>
<feature type="region of interest" description="Disordered" evidence="7">
    <location>
        <begin position="87"/>
        <end position="148"/>
    </location>
</feature>
<evidence type="ECO:0000313" key="12">
    <source>
        <dbReference type="Proteomes" id="UP001152797"/>
    </source>
</evidence>
<evidence type="ECO:0000256" key="2">
    <source>
        <dbReference type="ARBA" id="ARBA00022679"/>
    </source>
</evidence>
<dbReference type="EMBL" id="CAMXCT010003164">
    <property type="protein sequence ID" value="CAI4002812.1"/>
    <property type="molecule type" value="Genomic_DNA"/>
</dbReference>
<dbReference type="InterPro" id="IPR011009">
    <property type="entry name" value="Kinase-like_dom_sf"/>
</dbReference>
<feature type="region of interest" description="Disordered" evidence="7">
    <location>
        <begin position="291"/>
        <end position="318"/>
    </location>
</feature>
<feature type="region of interest" description="Disordered" evidence="7">
    <location>
        <begin position="1"/>
        <end position="71"/>
    </location>
</feature>
<dbReference type="PROSITE" id="PS50011">
    <property type="entry name" value="PROTEIN_KINASE_DOM"/>
    <property type="match status" value="1"/>
</dbReference>
<proteinExistence type="predicted"/>
<feature type="compositionally biased region" description="Basic and acidic residues" evidence="7">
    <location>
        <begin position="102"/>
        <end position="148"/>
    </location>
</feature>
<evidence type="ECO:0000259" key="8">
    <source>
        <dbReference type="PROSITE" id="PS50011"/>
    </source>
</evidence>
<accession>A0A9P1D1W9</accession>
<dbReference type="InterPro" id="IPR000719">
    <property type="entry name" value="Prot_kinase_dom"/>
</dbReference>
<keyword evidence="1" id="KW-0723">Serine/threonine-protein kinase</keyword>
<dbReference type="Gene3D" id="1.10.510.10">
    <property type="entry name" value="Transferase(Phosphotransferase) domain 1"/>
    <property type="match status" value="1"/>
</dbReference>
<evidence type="ECO:0000313" key="10">
    <source>
        <dbReference type="EMBL" id="CAL1156187.1"/>
    </source>
</evidence>
<reference evidence="10" key="2">
    <citation type="submission" date="2024-04" db="EMBL/GenBank/DDBJ databases">
        <authorList>
            <person name="Chen Y."/>
            <person name="Shah S."/>
            <person name="Dougan E. K."/>
            <person name="Thang M."/>
            <person name="Chan C."/>
        </authorList>
    </citation>
    <scope>NUCLEOTIDE SEQUENCE [LARGE SCALE GENOMIC DNA]</scope>
</reference>
<evidence type="ECO:0000256" key="5">
    <source>
        <dbReference type="ARBA" id="ARBA00022840"/>
    </source>
</evidence>
<name>A0A9P1D1W9_9DINO</name>
<sequence>MPGEGGIDAPPPPSGLGNFKGVMLCNRPNDDSKMASDMKEPFRSAVAQTSELGLTPMRNFEPTVKKRGPSAALRRHVRWLRELQEQMREDRHQVEQEGQDEEEKKQKLKATFDKHREAVRGMMKERDDKKREEQAAAKAEKAAKAAEAKAKSAETSMLSEIAHAAATAIETEKEQRPPPKVSKPLWAMTEQEKDHFEEEEADDLINFVENLDFDKFVGDLEFRQALGALKDRTGKLKKEQDAFKDELLANFNASYDDDDEASTAAGSAKLEDGVDGQSVFGDLKSEYSVASSRRSRKEGRENVQKDWDNSTNAEDRPAVDQEVKEMAEAVLEANPKFRAIHSGASVQKIIEKVRGDQAVEVNLVDHMLTVQSLARSVAWIAVWRSGVDGGCGRVVSKRCEALRSELFKEQKTSVECEINEMCITLAYSGHCFQLERCVRLDPAADGGPFCGVNKMGRLSVAEHPGGHCVQWRGAELNLLRSREEPVERFLQRLGLSCSKQVSKLLSGPAQYSATAPTMRWKRPCISEAGANTASSVTVALFDANDEKVAVGMPVAEALRRASHMEIEVRTVVLCTSSKCESSLSAEAGGFLTRFREDVNTTCEDGMGKLTLYAEPASITSPRKPRFCRPRRMAGYEHFPELFLEGKRRRQFRGSELCCLVNQAICCYRKDIQKLGSGAYGEVHLCEDSRNGSQVAVKVIRNFTQDPLCGKRILREIRLLAALRHENLLRLLDLPPVPDPDFDDVYIVMPYLHLDLHRVIYSKMKLSESHCQAFVCQILRGLKYLHSAGVAHRDLKPSNILVNKDCALRIADFGLARGRSNSEEELTDYVVTRWYRAPELMLLPCGYFEAVDLWSVGCIHFELMARDVLFHGKDHVDMLKRIAATLGFSMENDLTWVPEKEMAQVLGMVRTLKLPEEPKALSSLEERLPKASEDCLDLLNKFLDKIPTRRITASAALDHPYLAHLHDPAGESTAPRPFAWDFDHFEPSKRALKDRVYAECARLHPEIVARDKEWLSARGFLPQGSQGLGWSRKVLAVTGMTELSRLSRLSRLCHQYWSSQAE</sequence>
<dbReference type="FunFam" id="1.10.510.10:FF:000624">
    <property type="entry name" value="Mitogen-activated protein kinase"/>
    <property type="match status" value="1"/>
</dbReference>
<evidence type="ECO:0000256" key="7">
    <source>
        <dbReference type="SAM" id="MobiDB-lite"/>
    </source>
</evidence>
<dbReference type="InterPro" id="IPR050117">
    <property type="entry name" value="MAPK"/>
</dbReference>
<dbReference type="GO" id="GO:0005524">
    <property type="term" value="F:ATP binding"/>
    <property type="evidence" value="ECO:0007669"/>
    <property type="project" value="UniProtKB-UniRule"/>
</dbReference>
<dbReference type="Proteomes" id="UP001152797">
    <property type="component" value="Unassembled WGS sequence"/>
</dbReference>
<dbReference type="GO" id="GO:0004674">
    <property type="term" value="F:protein serine/threonine kinase activity"/>
    <property type="evidence" value="ECO:0007669"/>
    <property type="project" value="UniProtKB-KW"/>
</dbReference>
<organism evidence="9">
    <name type="scientific">Cladocopium goreaui</name>
    <dbReference type="NCBI Taxonomy" id="2562237"/>
    <lineage>
        <taxon>Eukaryota</taxon>
        <taxon>Sar</taxon>
        <taxon>Alveolata</taxon>
        <taxon>Dinophyceae</taxon>
        <taxon>Suessiales</taxon>
        <taxon>Symbiodiniaceae</taxon>
        <taxon>Cladocopium</taxon>
    </lineage>
</organism>
<evidence type="ECO:0000313" key="9">
    <source>
        <dbReference type="EMBL" id="CAI4002812.1"/>
    </source>
</evidence>
<gene>
    <name evidence="9" type="ORF">C1SCF055_LOCUS28732</name>
</gene>
<keyword evidence="5 6" id="KW-0067">ATP-binding</keyword>
<dbReference type="OrthoDB" id="430897at2759"/>
<keyword evidence="4 11" id="KW-0418">Kinase</keyword>
<keyword evidence="3 6" id="KW-0547">Nucleotide-binding</keyword>
<evidence type="ECO:0000256" key="4">
    <source>
        <dbReference type="ARBA" id="ARBA00022777"/>
    </source>
</evidence>
<keyword evidence="12" id="KW-1185">Reference proteome</keyword>
<dbReference type="SUPFAM" id="SSF56112">
    <property type="entry name" value="Protein kinase-like (PK-like)"/>
    <property type="match status" value="1"/>
</dbReference>
<dbReference type="PROSITE" id="PS00107">
    <property type="entry name" value="PROTEIN_KINASE_ATP"/>
    <property type="match status" value="1"/>
</dbReference>
<evidence type="ECO:0000256" key="3">
    <source>
        <dbReference type="ARBA" id="ARBA00022741"/>
    </source>
</evidence>
<dbReference type="PROSITE" id="PS00108">
    <property type="entry name" value="PROTEIN_KINASE_ST"/>
    <property type="match status" value="1"/>
</dbReference>
<evidence type="ECO:0000313" key="11">
    <source>
        <dbReference type="EMBL" id="CAL4790124.1"/>
    </source>
</evidence>
<dbReference type="AlphaFoldDB" id="A0A9P1D1W9"/>
<dbReference type="EMBL" id="CAMXCT030003164">
    <property type="protein sequence ID" value="CAL4790124.1"/>
    <property type="molecule type" value="Genomic_DNA"/>
</dbReference>
<dbReference type="Pfam" id="PF00069">
    <property type="entry name" value="Pkinase"/>
    <property type="match status" value="1"/>
</dbReference>
<keyword evidence="2" id="KW-0808">Transferase</keyword>
<dbReference type="CDD" id="cd07834">
    <property type="entry name" value="STKc_MAPK"/>
    <property type="match status" value="1"/>
</dbReference>
<reference evidence="9" key="1">
    <citation type="submission" date="2022-10" db="EMBL/GenBank/DDBJ databases">
        <authorList>
            <person name="Chen Y."/>
            <person name="Dougan E. K."/>
            <person name="Chan C."/>
            <person name="Rhodes N."/>
            <person name="Thang M."/>
        </authorList>
    </citation>
    <scope>NUCLEOTIDE SEQUENCE</scope>
</reference>
<feature type="domain" description="Protein kinase" evidence="8">
    <location>
        <begin position="668"/>
        <end position="961"/>
    </location>
</feature>
<dbReference type="SMART" id="SM00220">
    <property type="entry name" value="S_TKc"/>
    <property type="match status" value="1"/>
</dbReference>
<evidence type="ECO:0000256" key="6">
    <source>
        <dbReference type="PROSITE-ProRule" id="PRU10141"/>
    </source>
</evidence>
<feature type="compositionally biased region" description="Basic and acidic residues" evidence="7">
    <location>
        <begin position="28"/>
        <end position="42"/>
    </location>
</feature>
<feature type="binding site" evidence="6">
    <location>
        <position position="697"/>
    </location>
    <ligand>
        <name>ATP</name>
        <dbReference type="ChEBI" id="CHEBI:30616"/>
    </ligand>
</feature>
<dbReference type="InterPro" id="IPR008271">
    <property type="entry name" value="Ser/Thr_kinase_AS"/>
</dbReference>
<comment type="caution">
    <text evidence="9">The sequence shown here is derived from an EMBL/GenBank/DDBJ whole genome shotgun (WGS) entry which is preliminary data.</text>
</comment>
<dbReference type="EMBL" id="CAMXCT020003164">
    <property type="protein sequence ID" value="CAL1156187.1"/>
    <property type="molecule type" value="Genomic_DNA"/>
</dbReference>
<protein>
    <submittedName>
        <fullName evidence="11">Mitogen-activated protein kinase 1 (MAP kinase 1) (MAP kinase 6) (OsMAPK6) (OsSIPK)</fullName>
    </submittedName>
</protein>
<dbReference type="Gene3D" id="3.30.200.20">
    <property type="entry name" value="Phosphorylase Kinase, domain 1"/>
    <property type="match status" value="1"/>
</dbReference>